<protein>
    <submittedName>
        <fullName evidence="1">6846_t:CDS:1</fullName>
    </submittedName>
</protein>
<dbReference type="Proteomes" id="UP000789405">
    <property type="component" value="Unassembled WGS sequence"/>
</dbReference>
<organism evidence="1 2">
    <name type="scientific">Dentiscutata erythropus</name>
    <dbReference type="NCBI Taxonomy" id="1348616"/>
    <lineage>
        <taxon>Eukaryota</taxon>
        <taxon>Fungi</taxon>
        <taxon>Fungi incertae sedis</taxon>
        <taxon>Mucoromycota</taxon>
        <taxon>Glomeromycotina</taxon>
        <taxon>Glomeromycetes</taxon>
        <taxon>Diversisporales</taxon>
        <taxon>Gigasporaceae</taxon>
        <taxon>Dentiscutata</taxon>
    </lineage>
</organism>
<dbReference type="AlphaFoldDB" id="A0A9N9N527"/>
<proteinExistence type="predicted"/>
<sequence length="48" mass="5197">NGTFSDAIAIFTSSTKTLANKVVQNSTFFTASFTGTRIFRNCSTSIQN</sequence>
<reference evidence="1" key="1">
    <citation type="submission" date="2021-06" db="EMBL/GenBank/DDBJ databases">
        <authorList>
            <person name="Kallberg Y."/>
            <person name="Tangrot J."/>
            <person name="Rosling A."/>
        </authorList>
    </citation>
    <scope>NUCLEOTIDE SEQUENCE</scope>
    <source>
        <strain evidence="1">MA453B</strain>
    </source>
</reference>
<dbReference type="EMBL" id="CAJVPY010008948">
    <property type="protein sequence ID" value="CAG8702786.1"/>
    <property type="molecule type" value="Genomic_DNA"/>
</dbReference>
<evidence type="ECO:0000313" key="1">
    <source>
        <dbReference type="EMBL" id="CAG8702786.1"/>
    </source>
</evidence>
<name>A0A9N9N527_9GLOM</name>
<evidence type="ECO:0000313" key="2">
    <source>
        <dbReference type="Proteomes" id="UP000789405"/>
    </source>
</evidence>
<gene>
    <name evidence="1" type="ORF">DERYTH_LOCUS13091</name>
</gene>
<keyword evidence="2" id="KW-1185">Reference proteome</keyword>
<feature type="non-terminal residue" evidence="1">
    <location>
        <position position="1"/>
    </location>
</feature>
<accession>A0A9N9N527</accession>
<comment type="caution">
    <text evidence="1">The sequence shown here is derived from an EMBL/GenBank/DDBJ whole genome shotgun (WGS) entry which is preliminary data.</text>
</comment>